<evidence type="ECO:0000313" key="4">
    <source>
        <dbReference type="Proteomes" id="UP000612055"/>
    </source>
</evidence>
<feature type="compositionally biased region" description="Gly residues" evidence="1">
    <location>
        <begin position="467"/>
        <end position="482"/>
    </location>
</feature>
<keyword evidence="4" id="KW-1185">Reference proteome</keyword>
<dbReference type="Proteomes" id="UP000612055">
    <property type="component" value="Unassembled WGS sequence"/>
</dbReference>
<evidence type="ECO:0000259" key="2">
    <source>
        <dbReference type="Pfam" id="PF00856"/>
    </source>
</evidence>
<dbReference type="InterPro" id="IPR001214">
    <property type="entry name" value="SET_dom"/>
</dbReference>
<evidence type="ECO:0000313" key="3">
    <source>
        <dbReference type="EMBL" id="KAG2497109.1"/>
    </source>
</evidence>
<dbReference type="OrthoDB" id="533036at2759"/>
<dbReference type="CDD" id="cd20071">
    <property type="entry name" value="SET_SMYD"/>
    <property type="match status" value="1"/>
</dbReference>
<comment type="caution">
    <text evidence="3">The sequence shown here is derived from an EMBL/GenBank/DDBJ whole genome shotgun (WGS) entry which is preliminary data.</text>
</comment>
<feature type="domain" description="SET" evidence="2">
    <location>
        <begin position="207"/>
        <end position="257"/>
    </location>
</feature>
<accession>A0A836C2Y6</accession>
<dbReference type="SUPFAM" id="SSF82199">
    <property type="entry name" value="SET domain"/>
    <property type="match status" value="1"/>
</dbReference>
<dbReference type="InterPro" id="IPR046341">
    <property type="entry name" value="SET_dom_sf"/>
</dbReference>
<evidence type="ECO:0000256" key="1">
    <source>
        <dbReference type="SAM" id="MobiDB-lite"/>
    </source>
</evidence>
<protein>
    <recommendedName>
        <fullName evidence="2">SET domain-containing protein</fullName>
    </recommendedName>
</protein>
<dbReference type="AlphaFoldDB" id="A0A836C2Y6"/>
<feature type="region of interest" description="Disordered" evidence="1">
    <location>
        <begin position="462"/>
        <end position="482"/>
    </location>
</feature>
<feature type="region of interest" description="Disordered" evidence="1">
    <location>
        <begin position="70"/>
        <end position="112"/>
    </location>
</feature>
<feature type="compositionally biased region" description="Low complexity" evidence="1">
    <location>
        <begin position="95"/>
        <end position="112"/>
    </location>
</feature>
<gene>
    <name evidence="3" type="ORF">HYH03_004700</name>
</gene>
<organism evidence="3 4">
    <name type="scientific">Edaphochlamys debaryana</name>
    <dbReference type="NCBI Taxonomy" id="47281"/>
    <lineage>
        <taxon>Eukaryota</taxon>
        <taxon>Viridiplantae</taxon>
        <taxon>Chlorophyta</taxon>
        <taxon>core chlorophytes</taxon>
        <taxon>Chlorophyceae</taxon>
        <taxon>CS clade</taxon>
        <taxon>Chlamydomonadales</taxon>
        <taxon>Chlamydomonadales incertae sedis</taxon>
        <taxon>Edaphochlamys</taxon>
    </lineage>
</organism>
<dbReference type="Gene3D" id="2.170.270.10">
    <property type="entry name" value="SET domain"/>
    <property type="match status" value="1"/>
</dbReference>
<reference evidence="3" key="1">
    <citation type="journal article" date="2020" name="bioRxiv">
        <title>Comparative genomics of Chlamydomonas.</title>
        <authorList>
            <person name="Craig R.J."/>
            <person name="Hasan A.R."/>
            <person name="Ness R.W."/>
            <person name="Keightley P.D."/>
        </authorList>
    </citation>
    <scope>NUCLEOTIDE SEQUENCE</scope>
    <source>
        <strain evidence="3">CCAP 11/70</strain>
    </source>
</reference>
<dbReference type="PANTHER" id="PTHR47643:SF2">
    <property type="entry name" value="TPR DOMAIN PROTEIN (AFU_ORTHOLOGUE AFUA_5G12710)"/>
    <property type="match status" value="1"/>
</dbReference>
<dbReference type="EMBL" id="JAEHOE010000015">
    <property type="protein sequence ID" value="KAG2497109.1"/>
    <property type="molecule type" value="Genomic_DNA"/>
</dbReference>
<proteinExistence type="predicted"/>
<dbReference type="Pfam" id="PF00856">
    <property type="entry name" value="SET"/>
    <property type="match status" value="1"/>
</dbReference>
<sequence>MATPPLVLVTSPLRQRPPGELVVDELLDRRVFVSKWFQVLYDGSPKSAKAQIELAPQGAEPGTVPAVVAVAAPGTDGGSGSAAEPQRPPAPPEPLLASTSAPAKPGAAKPAGFGAAAAPAAAPAKKGFLATRGARRGKAAAPAAAAGQVGAGPAGAADAAGAAGADAGAEVVPLPERREITRLAKVVKYNCFGDDAEDLAACALRAEEPRGHIGLFPEFAMLNHSCAPNTVNYCVGDAMVVRAVAPIKAGQEVTICYLGRPQLLPFNRRMALLEEDYGFECDCVRCTAEQASYDKVDDVYGELYEAVDEQLGPAYEQARAAGDMEAVADVQRQVEAWLRKLYGVFRKALLSPDVRDHVVASMYDAYDLLFACNATLGQGDDASSLQTCLKSIERVSAGSDLHVLLAVRYYDAVVAAHGPDGPLTKLAWGSVRRAHVARYGAVSDDMLQRLVDLNRQLHVDPMRAAQRGGGGGSGGEGPAAEL</sequence>
<name>A0A836C2Y6_9CHLO</name>
<dbReference type="InterPro" id="IPR053209">
    <property type="entry name" value="Gramillin-biosynth_MTr"/>
</dbReference>
<dbReference type="PANTHER" id="PTHR47643">
    <property type="entry name" value="TPR DOMAIN PROTEIN (AFU_ORTHOLOGUE AFUA_5G12710)"/>
    <property type="match status" value="1"/>
</dbReference>